<reference evidence="2 3" key="1">
    <citation type="submission" date="2016-03" db="EMBL/GenBank/DDBJ databases">
        <title>Whole genome sequencing of Grifola frondosa 9006-11.</title>
        <authorList>
            <person name="Min B."/>
            <person name="Park H."/>
            <person name="Kim J.-G."/>
            <person name="Cho H."/>
            <person name="Oh Y.-L."/>
            <person name="Kong W.-S."/>
            <person name="Choi I.-G."/>
        </authorList>
    </citation>
    <scope>NUCLEOTIDE SEQUENCE [LARGE SCALE GENOMIC DNA]</scope>
    <source>
        <strain evidence="2 3">9006-11</strain>
    </source>
</reference>
<keyword evidence="1" id="KW-1133">Transmembrane helix</keyword>
<keyword evidence="1" id="KW-0812">Transmembrane</keyword>
<evidence type="ECO:0000313" key="2">
    <source>
        <dbReference type="EMBL" id="OBZ67232.1"/>
    </source>
</evidence>
<feature type="transmembrane region" description="Helical" evidence="1">
    <location>
        <begin position="213"/>
        <end position="237"/>
    </location>
</feature>
<keyword evidence="3" id="KW-1185">Reference proteome</keyword>
<accession>A0A1C7LRB6</accession>
<dbReference type="OrthoDB" id="437457at2759"/>
<comment type="caution">
    <text evidence="2">The sequence shown here is derived from an EMBL/GenBank/DDBJ whole genome shotgun (WGS) entry which is preliminary data.</text>
</comment>
<feature type="transmembrane region" description="Helical" evidence="1">
    <location>
        <begin position="243"/>
        <end position="267"/>
    </location>
</feature>
<sequence length="278" mass="31704">MAHKIKYPPYIPNARAHTFRLCLTNEPIGRDTIATATAMLFPVDEDYPRLVDVTYRVEQSDEFPGVKDHVADHRQWIGAPNTTSHMVQPHDPSAFSPQRRRTSLHLAFNDVFALDGSPVNRCALRLTGGASHVAWAGNLLGFRLREPADVYTQYEDVTAADLPVFVAHLRQHGAPFPDATPSPAQNQRNSWTAPHEAQRSNIFEPQHRDSAGLALLIGTVVALMVVGIIFTLFVWFWKIVFQYIFNICLWFWSSIFQFILFICRWLLWCFVHKTIGVY</sequence>
<evidence type="ECO:0000256" key="1">
    <source>
        <dbReference type="SAM" id="Phobius"/>
    </source>
</evidence>
<dbReference type="STRING" id="5627.A0A1C7LRB6"/>
<dbReference type="EMBL" id="LUGG01000025">
    <property type="protein sequence ID" value="OBZ67232.1"/>
    <property type="molecule type" value="Genomic_DNA"/>
</dbReference>
<keyword evidence="1" id="KW-0472">Membrane</keyword>
<evidence type="ECO:0000313" key="3">
    <source>
        <dbReference type="Proteomes" id="UP000092993"/>
    </source>
</evidence>
<dbReference type="AlphaFoldDB" id="A0A1C7LRB6"/>
<organism evidence="2 3">
    <name type="scientific">Grifola frondosa</name>
    <name type="common">Maitake</name>
    <name type="synonym">Polyporus frondosus</name>
    <dbReference type="NCBI Taxonomy" id="5627"/>
    <lineage>
        <taxon>Eukaryota</taxon>
        <taxon>Fungi</taxon>
        <taxon>Dikarya</taxon>
        <taxon>Basidiomycota</taxon>
        <taxon>Agaricomycotina</taxon>
        <taxon>Agaricomycetes</taxon>
        <taxon>Polyporales</taxon>
        <taxon>Grifolaceae</taxon>
        <taxon>Grifola</taxon>
    </lineage>
</organism>
<gene>
    <name evidence="2" type="ORF">A0H81_12956</name>
</gene>
<name>A0A1C7LRB6_GRIFR</name>
<proteinExistence type="predicted"/>
<protein>
    <submittedName>
        <fullName evidence="2">Uncharacterized protein</fullName>
    </submittedName>
</protein>
<dbReference type="Proteomes" id="UP000092993">
    <property type="component" value="Unassembled WGS sequence"/>
</dbReference>